<dbReference type="GO" id="GO:0003989">
    <property type="term" value="F:acetyl-CoA carboxylase activity"/>
    <property type="evidence" value="ECO:0007669"/>
    <property type="project" value="InterPro"/>
</dbReference>
<gene>
    <name evidence="2" type="ORF">ARALYDRAFT_681449</name>
</gene>
<name>D7KMT5_ARALL</name>
<dbReference type="InterPro" id="IPR049076">
    <property type="entry name" value="ACCA"/>
</dbReference>
<evidence type="ECO:0000313" key="3">
    <source>
        <dbReference type="Proteomes" id="UP000008694"/>
    </source>
</evidence>
<reference evidence="3" key="1">
    <citation type="journal article" date="2011" name="Nat. Genet.">
        <title>The Arabidopsis lyrata genome sequence and the basis of rapid genome size change.</title>
        <authorList>
            <person name="Hu T.T."/>
            <person name="Pattyn P."/>
            <person name="Bakker E.G."/>
            <person name="Cao J."/>
            <person name="Cheng J.-F."/>
            <person name="Clark R.M."/>
            <person name="Fahlgren N."/>
            <person name="Fawcett J.A."/>
            <person name="Grimwood J."/>
            <person name="Gundlach H."/>
            <person name="Haberer G."/>
            <person name="Hollister J.D."/>
            <person name="Ossowski S."/>
            <person name="Ottilar R.P."/>
            <person name="Salamov A.A."/>
            <person name="Schneeberger K."/>
            <person name="Spannagl M."/>
            <person name="Wang X."/>
            <person name="Yang L."/>
            <person name="Nasrallah M.E."/>
            <person name="Bergelson J."/>
            <person name="Carrington J.C."/>
            <person name="Gaut B.S."/>
            <person name="Schmutz J."/>
            <person name="Mayer K.F.X."/>
            <person name="Van de Peer Y."/>
            <person name="Grigoriev I.V."/>
            <person name="Nordborg M."/>
            <person name="Weigel D."/>
            <person name="Guo Y.-L."/>
        </authorList>
    </citation>
    <scope>NUCLEOTIDE SEQUENCE [LARGE SCALE GENOMIC DNA]</scope>
    <source>
        <strain evidence="3">cv. MN47</strain>
    </source>
</reference>
<dbReference type="EMBL" id="GL348713">
    <property type="protein sequence ID" value="EFH67494.1"/>
    <property type="molecule type" value="Genomic_DNA"/>
</dbReference>
<dbReference type="GO" id="GO:0006633">
    <property type="term" value="P:fatty acid biosynthetic process"/>
    <property type="evidence" value="ECO:0007669"/>
    <property type="project" value="InterPro"/>
</dbReference>
<keyword evidence="3" id="KW-1185">Reference proteome</keyword>
<dbReference type="GO" id="GO:0005524">
    <property type="term" value="F:ATP binding"/>
    <property type="evidence" value="ECO:0007669"/>
    <property type="project" value="InterPro"/>
</dbReference>
<dbReference type="PANTHER" id="PTHR45728:SF3">
    <property type="entry name" value="ACETYL-COA CARBOXYLASE"/>
    <property type="match status" value="1"/>
</dbReference>
<dbReference type="Gene3D" id="2.40.50.100">
    <property type="match status" value="1"/>
</dbReference>
<dbReference type="eggNOG" id="KOG0368">
    <property type="taxonomic scope" value="Eukaryota"/>
</dbReference>
<dbReference type="HOGENOM" id="CLU_1010400_0_0_1"/>
<feature type="non-terminal residue" evidence="2">
    <location>
        <position position="1"/>
    </location>
</feature>
<evidence type="ECO:0000259" key="1">
    <source>
        <dbReference type="Pfam" id="PF08326"/>
    </source>
</evidence>
<accession>D7KMT5</accession>
<dbReference type="Gramene" id="Al_scaffold_0001_3772">
    <property type="protein sequence ID" value="Al_scaffold_0001_3772"/>
    <property type="gene ID" value="Al_scaffold_0001_3772"/>
</dbReference>
<dbReference type="STRING" id="81972.D7KMT5"/>
<feature type="domain" description="Acetyl-CoA carboxylase central" evidence="1">
    <location>
        <begin position="159"/>
        <end position="261"/>
    </location>
</feature>
<sequence>AVCQFWLIQNAHDPSKLMAETPCKLLRYLVSDNNNIDADAEVEVMKMCMPLLSPASGAGELIAKLDLNDPSAVRKVEPFHGGFPRLGLPTAISGKVHQRCAATLNVARMILADYEDKVDEVVQDLLNCLDSPELPFLQWQECFAVLATRLPKNLRNMAHVSSCDEKERGALARLIEPLMSLAKSYEGGRESHARVIVHSLFEEYLSVEELFNDNMLADVIERMRQQYKKDLLKIVDIVLSHQGIINKNKLVLRHLEQNKREGLVSMISKALTKPFL</sequence>
<proteinExistence type="predicted"/>
<dbReference type="Proteomes" id="UP000008694">
    <property type="component" value="Unassembled WGS sequence"/>
</dbReference>
<dbReference type="AlphaFoldDB" id="D7KMT5"/>
<dbReference type="Pfam" id="PF08326">
    <property type="entry name" value="ACC_central"/>
    <property type="match status" value="2"/>
</dbReference>
<organism evidence="3">
    <name type="scientific">Arabidopsis lyrata subsp. lyrata</name>
    <name type="common">Lyre-leaved rock-cress</name>
    <dbReference type="NCBI Taxonomy" id="81972"/>
    <lineage>
        <taxon>Eukaryota</taxon>
        <taxon>Viridiplantae</taxon>
        <taxon>Streptophyta</taxon>
        <taxon>Embryophyta</taxon>
        <taxon>Tracheophyta</taxon>
        <taxon>Spermatophyta</taxon>
        <taxon>Magnoliopsida</taxon>
        <taxon>eudicotyledons</taxon>
        <taxon>Gunneridae</taxon>
        <taxon>Pentapetalae</taxon>
        <taxon>rosids</taxon>
        <taxon>malvids</taxon>
        <taxon>Brassicales</taxon>
        <taxon>Brassicaceae</taxon>
        <taxon>Camelineae</taxon>
        <taxon>Arabidopsis</taxon>
    </lineage>
</organism>
<dbReference type="PANTHER" id="PTHR45728">
    <property type="entry name" value="ACETYL-COA CARBOXYLASE, ISOFORM A"/>
    <property type="match status" value="1"/>
</dbReference>
<evidence type="ECO:0000313" key="2">
    <source>
        <dbReference type="EMBL" id="EFH67494.1"/>
    </source>
</evidence>
<feature type="domain" description="Acetyl-CoA carboxylase central" evidence="1">
    <location>
        <begin position="66"/>
        <end position="156"/>
    </location>
</feature>
<protein>
    <submittedName>
        <fullName evidence="2">Predicted protein</fullName>
    </submittedName>
</protein>
<dbReference type="InterPro" id="IPR013537">
    <property type="entry name" value="AcCoA_COase_cen"/>
</dbReference>